<dbReference type="EMBL" id="CP026255">
    <property type="protein sequence ID" value="AWP11629.1"/>
    <property type="molecule type" value="Genomic_DNA"/>
</dbReference>
<evidence type="ECO:0000256" key="1">
    <source>
        <dbReference type="SAM" id="MobiDB-lite"/>
    </source>
</evidence>
<evidence type="ECO:0000313" key="3">
    <source>
        <dbReference type="Proteomes" id="UP000246464"/>
    </source>
</evidence>
<protein>
    <submittedName>
        <fullName evidence="2">Uncharacterized protein</fullName>
    </submittedName>
</protein>
<accession>A0A2U9C7P4</accession>
<sequence length="114" mass="13004">MTKWELHRKSNSRVNRQVVGESNDDKPPGEAQCCRPQRQIDLVTDQWEREASSDLGAKVECRKVQGVSVSDGPTCDMFVHKEKLHIAIWTFIKPHTQTTSCYRPTMFLGQSNVS</sequence>
<organism evidence="2 3">
    <name type="scientific">Scophthalmus maximus</name>
    <name type="common">Turbot</name>
    <name type="synonym">Psetta maxima</name>
    <dbReference type="NCBI Taxonomy" id="52904"/>
    <lineage>
        <taxon>Eukaryota</taxon>
        <taxon>Metazoa</taxon>
        <taxon>Chordata</taxon>
        <taxon>Craniata</taxon>
        <taxon>Vertebrata</taxon>
        <taxon>Euteleostomi</taxon>
        <taxon>Actinopterygii</taxon>
        <taxon>Neopterygii</taxon>
        <taxon>Teleostei</taxon>
        <taxon>Neoteleostei</taxon>
        <taxon>Acanthomorphata</taxon>
        <taxon>Carangaria</taxon>
        <taxon>Pleuronectiformes</taxon>
        <taxon>Pleuronectoidei</taxon>
        <taxon>Scophthalmidae</taxon>
        <taxon>Scophthalmus</taxon>
    </lineage>
</organism>
<evidence type="ECO:0000313" key="2">
    <source>
        <dbReference type="EMBL" id="AWP11629.1"/>
    </source>
</evidence>
<dbReference type="Proteomes" id="UP000246464">
    <property type="component" value="Chromosome 13"/>
</dbReference>
<keyword evidence="3" id="KW-1185">Reference proteome</keyword>
<gene>
    <name evidence="2" type="ORF">SMAX5B_009162</name>
</gene>
<name>A0A2U9C7P4_SCOMX</name>
<proteinExistence type="predicted"/>
<feature type="region of interest" description="Disordered" evidence="1">
    <location>
        <begin position="1"/>
        <end position="33"/>
    </location>
</feature>
<reference evidence="2 3" key="1">
    <citation type="submission" date="2017-12" db="EMBL/GenBank/DDBJ databases">
        <title>Integrating genomic resources of turbot (Scophthalmus maximus) in depth evaluation of genetic and physical mapping variation across individuals.</title>
        <authorList>
            <person name="Martinez P."/>
        </authorList>
    </citation>
    <scope>NUCLEOTIDE SEQUENCE [LARGE SCALE GENOMIC DNA]</scope>
</reference>
<dbReference type="AlphaFoldDB" id="A0A2U9C7P4"/>